<feature type="region of interest" description="Disordered" evidence="1">
    <location>
        <begin position="17"/>
        <end position="102"/>
    </location>
</feature>
<evidence type="ECO:0000313" key="2">
    <source>
        <dbReference type="EMBL" id="KAL0955129.1"/>
    </source>
</evidence>
<gene>
    <name evidence="2" type="ORF">HGRIS_004042</name>
</gene>
<name>A0ABR3JHD5_9AGAR</name>
<proteinExistence type="predicted"/>
<protein>
    <submittedName>
        <fullName evidence="2">Uncharacterized protein</fullName>
    </submittedName>
</protein>
<feature type="compositionally biased region" description="Polar residues" evidence="1">
    <location>
        <begin position="80"/>
        <end position="102"/>
    </location>
</feature>
<dbReference type="EMBL" id="JASNQZ010000007">
    <property type="protein sequence ID" value="KAL0955129.1"/>
    <property type="molecule type" value="Genomic_DNA"/>
</dbReference>
<evidence type="ECO:0000256" key="1">
    <source>
        <dbReference type="SAM" id="MobiDB-lite"/>
    </source>
</evidence>
<keyword evidence="3" id="KW-1185">Reference proteome</keyword>
<feature type="region of interest" description="Disordered" evidence="1">
    <location>
        <begin position="379"/>
        <end position="420"/>
    </location>
</feature>
<evidence type="ECO:0000313" key="3">
    <source>
        <dbReference type="Proteomes" id="UP001556367"/>
    </source>
</evidence>
<feature type="compositionally biased region" description="Low complexity" evidence="1">
    <location>
        <begin position="55"/>
        <end position="66"/>
    </location>
</feature>
<accession>A0ABR3JHD5</accession>
<dbReference type="Proteomes" id="UP001556367">
    <property type="component" value="Unassembled WGS sequence"/>
</dbReference>
<feature type="compositionally biased region" description="Low complexity" evidence="1">
    <location>
        <begin position="383"/>
        <end position="394"/>
    </location>
</feature>
<comment type="caution">
    <text evidence="2">The sequence shown here is derived from an EMBL/GenBank/DDBJ whole genome shotgun (WGS) entry which is preliminary data.</text>
</comment>
<organism evidence="2 3">
    <name type="scientific">Hohenbuehelia grisea</name>
    <dbReference type="NCBI Taxonomy" id="104357"/>
    <lineage>
        <taxon>Eukaryota</taxon>
        <taxon>Fungi</taxon>
        <taxon>Dikarya</taxon>
        <taxon>Basidiomycota</taxon>
        <taxon>Agaricomycotina</taxon>
        <taxon>Agaricomycetes</taxon>
        <taxon>Agaricomycetidae</taxon>
        <taxon>Agaricales</taxon>
        <taxon>Pleurotineae</taxon>
        <taxon>Pleurotaceae</taxon>
        <taxon>Hohenbuehelia</taxon>
    </lineage>
</organism>
<sequence length="420" mass="46042">MYNQHIFSVWVPTGTRPVAQQAKPTNENCDHARHHFTPTRPALQPHPAQNAAFIPHSSGSASAPSPDLLPTPPSLKLGSASASSPGATLSDETNAPSQNQRLTSNDLLRMYLDGLLERRISDSDVWELKCPACHEFINSGVFMSAIAPKLTSGYFATLAAHSYSKKCRKTSLLKISEIEMRQESLARQNLLPPQPPLLQGSAAIASLRHHGAPAVQNPQPIRLQAEGARNTPVNATVTNSSLNVNGPLPSPMVDSEPRAARTQCHGIVVSWPEDLKPFNATFPWARIGPGADCLPFWLTVTEHGSVVRAISKTCRQSYVYLPLFGEGCAECAKMVNRIDTLVRIAREAPRHTNYQFLNHEQLCALIRERDAELRKLRRVQVAPSPSESNPGSSEIQGQGTRKKRRVHDLLVDSVKDEPNA</sequence>
<reference evidence="3" key="1">
    <citation type="submission" date="2024-06" db="EMBL/GenBank/DDBJ databases">
        <title>Multi-omics analyses provide insights into the biosynthesis of the anticancer antibiotic pleurotin in Hohenbuehelia grisea.</title>
        <authorList>
            <person name="Weaver J.A."/>
            <person name="Alberti F."/>
        </authorList>
    </citation>
    <scope>NUCLEOTIDE SEQUENCE [LARGE SCALE GENOMIC DNA]</scope>
    <source>
        <strain evidence="3">T-177</strain>
    </source>
</reference>
<feature type="compositionally biased region" description="Basic and acidic residues" evidence="1">
    <location>
        <begin position="407"/>
        <end position="420"/>
    </location>
</feature>